<feature type="region of interest" description="Disordered" evidence="13">
    <location>
        <begin position="922"/>
        <end position="955"/>
    </location>
</feature>
<feature type="compositionally biased region" description="Basic and acidic residues" evidence="13">
    <location>
        <begin position="1593"/>
        <end position="1603"/>
    </location>
</feature>
<feature type="transmembrane region" description="Helical" evidence="14">
    <location>
        <begin position="300"/>
        <end position="319"/>
    </location>
</feature>
<accession>A0A1W0W860</accession>
<dbReference type="InterPro" id="IPR003593">
    <property type="entry name" value="AAA+_ATPase"/>
</dbReference>
<feature type="transmembrane region" description="Helical" evidence="14">
    <location>
        <begin position="31"/>
        <end position="53"/>
    </location>
</feature>
<evidence type="ECO:0000313" key="17">
    <source>
        <dbReference type="EMBL" id="OQV11389.1"/>
    </source>
</evidence>
<dbReference type="FunFam" id="3.40.50.300:FF:000997">
    <property type="entry name" value="Multidrug resistance-associated protein 1"/>
    <property type="match status" value="1"/>
</dbReference>
<dbReference type="SUPFAM" id="SSF90123">
    <property type="entry name" value="ABC transporter transmembrane region"/>
    <property type="match status" value="2"/>
</dbReference>
<dbReference type="InterPro" id="IPR003439">
    <property type="entry name" value="ABC_transporter-like_ATP-bd"/>
</dbReference>
<feature type="transmembrane region" description="Helical" evidence="14">
    <location>
        <begin position="65"/>
        <end position="86"/>
    </location>
</feature>
<feature type="transmembrane region" description="Helical" evidence="14">
    <location>
        <begin position="110"/>
        <end position="135"/>
    </location>
</feature>
<comment type="catalytic activity">
    <reaction evidence="12">
        <text>leukotriene C4(in) + ATP + H2O = leukotriene C4(out) + ADP + phosphate + H(+)</text>
        <dbReference type="Rhea" id="RHEA:38963"/>
        <dbReference type="ChEBI" id="CHEBI:15377"/>
        <dbReference type="ChEBI" id="CHEBI:15378"/>
        <dbReference type="ChEBI" id="CHEBI:30616"/>
        <dbReference type="ChEBI" id="CHEBI:43474"/>
        <dbReference type="ChEBI" id="CHEBI:57973"/>
        <dbReference type="ChEBI" id="CHEBI:456216"/>
    </reaction>
    <physiologicalReaction direction="left-to-right" evidence="12">
        <dbReference type="Rhea" id="RHEA:38964"/>
    </physiologicalReaction>
</comment>
<dbReference type="SUPFAM" id="SSF52540">
    <property type="entry name" value="P-loop containing nucleoside triphosphate hydrolases"/>
    <property type="match status" value="2"/>
</dbReference>
<dbReference type="PROSITE" id="PS00211">
    <property type="entry name" value="ABC_TRANSPORTER_1"/>
    <property type="match status" value="2"/>
</dbReference>
<feature type="compositionally biased region" description="Basic residues" evidence="13">
    <location>
        <begin position="883"/>
        <end position="897"/>
    </location>
</feature>
<dbReference type="GO" id="GO:0016887">
    <property type="term" value="F:ATP hydrolysis activity"/>
    <property type="evidence" value="ECO:0007669"/>
    <property type="project" value="InterPro"/>
</dbReference>
<evidence type="ECO:0000256" key="14">
    <source>
        <dbReference type="SAM" id="Phobius"/>
    </source>
</evidence>
<dbReference type="PANTHER" id="PTHR24223:SF443">
    <property type="entry name" value="MULTIDRUG-RESISTANCE LIKE PROTEIN 1, ISOFORM I"/>
    <property type="match status" value="1"/>
</dbReference>
<reference evidence="18" key="1">
    <citation type="submission" date="2017-01" db="EMBL/GenBank/DDBJ databases">
        <title>Comparative genomics of anhydrobiosis in the tardigrade Hypsibius dujardini.</title>
        <authorList>
            <person name="Yoshida Y."/>
            <person name="Koutsovoulos G."/>
            <person name="Laetsch D."/>
            <person name="Stevens L."/>
            <person name="Kumar S."/>
            <person name="Horikawa D."/>
            <person name="Ishino K."/>
            <person name="Komine S."/>
            <person name="Tomita M."/>
            <person name="Blaxter M."/>
            <person name="Arakawa K."/>
        </authorList>
    </citation>
    <scope>NUCLEOTIDE SEQUENCE [LARGE SCALE GENOMIC DNA]</scope>
    <source>
        <strain evidence="18">Z151</strain>
    </source>
</reference>
<dbReference type="InterPro" id="IPR050173">
    <property type="entry name" value="ABC_transporter_C-like"/>
</dbReference>
<feature type="transmembrane region" description="Helical" evidence="14">
    <location>
        <begin position="509"/>
        <end position="537"/>
    </location>
</feature>
<name>A0A1W0W860_HYPEX</name>
<dbReference type="InterPro" id="IPR027417">
    <property type="entry name" value="P-loop_NTPase"/>
</dbReference>
<evidence type="ECO:0000259" key="15">
    <source>
        <dbReference type="PROSITE" id="PS50893"/>
    </source>
</evidence>
<proteinExistence type="inferred from homology"/>
<feature type="transmembrane region" description="Helical" evidence="14">
    <location>
        <begin position="184"/>
        <end position="203"/>
    </location>
</feature>
<dbReference type="FunFam" id="3.40.50.300:FF:000074">
    <property type="entry name" value="Multidrug resistance-associated protein 5 isoform 1"/>
    <property type="match status" value="1"/>
</dbReference>
<feature type="domain" description="ABC transmembrane type-1" evidence="16">
    <location>
        <begin position="295"/>
        <end position="575"/>
    </location>
</feature>
<evidence type="ECO:0000256" key="13">
    <source>
        <dbReference type="SAM" id="MobiDB-lite"/>
    </source>
</evidence>
<organism evidence="17 18">
    <name type="scientific">Hypsibius exemplaris</name>
    <name type="common">Freshwater tardigrade</name>
    <dbReference type="NCBI Taxonomy" id="2072580"/>
    <lineage>
        <taxon>Eukaryota</taxon>
        <taxon>Metazoa</taxon>
        <taxon>Ecdysozoa</taxon>
        <taxon>Tardigrada</taxon>
        <taxon>Eutardigrada</taxon>
        <taxon>Parachela</taxon>
        <taxon>Hypsibioidea</taxon>
        <taxon>Hypsibiidae</taxon>
        <taxon>Hypsibius</taxon>
    </lineage>
</organism>
<evidence type="ECO:0000313" key="18">
    <source>
        <dbReference type="Proteomes" id="UP000192578"/>
    </source>
</evidence>
<dbReference type="GO" id="GO:0000323">
    <property type="term" value="C:lytic vacuole"/>
    <property type="evidence" value="ECO:0007669"/>
    <property type="project" value="UniProtKB-ARBA"/>
</dbReference>
<evidence type="ECO:0000256" key="5">
    <source>
        <dbReference type="ARBA" id="ARBA00022692"/>
    </source>
</evidence>
<keyword evidence="8" id="KW-0067">ATP-binding</keyword>
<keyword evidence="9 14" id="KW-1133">Transmembrane helix</keyword>
<dbReference type="Proteomes" id="UP000192578">
    <property type="component" value="Unassembled WGS sequence"/>
</dbReference>
<feature type="transmembrane region" description="Helical" evidence="14">
    <location>
        <begin position="1127"/>
        <end position="1143"/>
    </location>
</feature>
<feature type="transmembrane region" description="Helical" evidence="14">
    <location>
        <begin position="147"/>
        <end position="164"/>
    </location>
</feature>
<dbReference type="InterPro" id="IPR017871">
    <property type="entry name" value="ABC_transporter-like_CS"/>
</dbReference>
<comment type="similarity">
    <text evidence="2">Belongs to the ABC transporter superfamily. ABCC family. Conjugate transporter (TC 3.A.1.208) subfamily.</text>
</comment>
<evidence type="ECO:0000256" key="11">
    <source>
        <dbReference type="ARBA" id="ARBA00024220"/>
    </source>
</evidence>
<feature type="compositionally biased region" description="Polar residues" evidence="13">
    <location>
        <begin position="1568"/>
        <end position="1589"/>
    </location>
</feature>
<comment type="caution">
    <text evidence="17">The sequence shown here is derived from an EMBL/GenBank/DDBJ whole genome shotgun (WGS) entry which is preliminary data.</text>
</comment>
<dbReference type="Pfam" id="PF24357">
    <property type="entry name" value="TMD0_ABC"/>
    <property type="match status" value="1"/>
</dbReference>
<dbReference type="Pfam" id="PF00664">
    <property type="entry name" value="ABC_membrane"/>
    <property type="match status" value="2"/>
</dbReference>
<evidence type="ECO:0000256" key="10">
    <source>
        <dbReference type="ARBA" id="ARBA00023136"/>
    </source>
</evidence>
<dbReference type="InterPro" id="IPR036640">
    <property type="entry name" value="ABC1_TM_sf"/>
</dbReference>
<keyword evidence="4" id="KW-0926">Vacuole</keyword>
<evidence type="ECO:0000256" key="12">
    <source>
        <dbReference type="ARBA" id="ARBA00047523"/>
    </source>
</evidence>
<evidence type="ECO:0000256" key="6">
    <source>
        <dbReference type="ARBA" id="ARBA00022737"/>
    </source>
</evidence>
<keyword evidence="7" id="KW-0547">Nucleotide-binding</keyword>
<dbReference type="FunFam" id="1.20.1560.10:FF:000001">
    <property type="entry name" value="ATP-binding cassette subfamily C member 1"/>
    <property type="match status" value="1"/>
</dbReference>
<dbReference type="InterPro" id="IPR056227">
    <property type="entry name" value="TMD0_ABC"/>
</dbReference>
<evidence type="ECO:0000256" key="2">
    <source>
        <dbReference type="ARBA" id="ARBA00009726"/>
    </source>
</evidence>
<evidence type="ECO:0000256" key="3">
    <source>
        <dbReference type="ARBA" id="ARBA00022448"/>
    </source>
</evidence>
<dbReference type="GO" id="GO:0005774">
    <property type="term" value="C:vacuolar membrane"/>
    <property type="evidence" value="ECO:0007669"/>
    <property type="project" value="UniProtKB-SubCell"/>
</dbReference>
<dbReference type="EMBL" id="MTYJ01000172">
    <property type="protein sequence ID" value="OQV11389.1"/>
    <property type="molecule type" value="Genomic_DNA"/>
</dbReference>
<feature type="transmembrane region" description="Helical" evidence="14">
    <location>
        <begin position="434"/>
        <end position="453"/>
    </location>
</feature>
<dbReference type="CDD" id="cd18595">
    <property type="entry name" value="ABC_6TM_MRP1_2_3_6_D1_like"/>
    <property type="match status" value="1"/>
</dbReference>
<keyword evidence="10 14" id="KW-0472">Membrane</keyword>
<feature type="transmembrane region" description="Helical" evidence="14">
    <location>
        <begin position="1214"/>
        <end position="1230"/>
    </location>
</feature>
<dbReference type="Pfam" id="PF00005">
    <property type="entry name" value="ABC_tran"/>
    <property type="match status" value="2"/>
</dbReference>
<dbReference type="SMART" id="SM00382">
    <property type="entry name" value="AAA"/>
    <property type="match status" value="2"/>
</dbReference>
<dbReference type="EC" id="7.6.2.3" evidence="11"/>
<dbReference type="CDD" id="cd03250">
    <property type="entry name" value="ABCC_MRP_domain1"/>
    <property type="match status" value="1"/>
</dbReference>
<keyword evidence="5 14" id="KW-0812">Transmembrane</keyword>
<feature type="region of interest" description="Disordered" evidence="13">
    <location>
        <begin position="1545"/>
        <end position="1638"/>
    </location>
</feature>
<dbReference type="Gene3D" id="3.40.50.300">
    <property type="entry name" value="P-loop containing nucleotide triphosphate hydrolases"/>
    <property type="match status" value="2"/>
</dbReference>
<evidence type="ECO:0000256" key="8">
    <source>
        <dbReference type="ARBA" id="ARBA00022840"/>
    </source>
</evidence>
<dbReference type="InterPro" id="IPR011527">
    <property type="entry name" value="ABC1_TM_dom"/>
</dbReference>
<gene>
    <name evidence="17" type="ORF">BV898_14266</name>
</gene>
<dbReference type="Gene3D" id="1.20.1560.10">
    <property type="entry name" value="ABC transporter type 1, transmembrane domain"/>
    <property type="match status" value="2"/>
</dbReference>
<dbReference type="OrthoDB" id="6500128at2759"/>
<evidence type="ECO:0000256" key="1">
    <source>
        <dbReference type="ARBA" id="ARBA00004128"/>
    </source>
</evidence>
<dbReference type="PANTHER" id="PTHR24223">
    <property type="entry name" value="ATP-BINDING CASSETTE SUB-FAMILY C"/>
    <property type="match status" value="1"/>
</dbReference>
<dbReference type="CDD" id="cd18603">
    <property type="entry name" value="ABC_6TM_MRP1_2_3_6_D2_like"/>
    <property type="match status" value="1"/>
</dbReference>
<dbReference type="PROSITE" id="PS50893">
    <property type="entry name" value="ABC_TRANSPORTER_2"/>
    <property type="match status" value="2"/>
</dbReference>
<feature type="domain" description="ABC transporter" evidence="15">
    <location>
        <begin position="1304"/>
        <end position="1538"/>
    </location>
</feature>
<feature type="compositionally biased region" description="Low complexity" evidence="13">
    <location>
        <begin position="1610"/>
        <end position="1620"/>
    </location>
</feature>
<evidence type="ECO:0000256" key="4">
    <source>
        <dbReference type="ARBA" id="ARBA00022554"/>
    </source>
</evidence>
<feature type="domain" description="ABC transmembrane type-1" evidence="16">
    <location>
        <begin position="981"/>
        <end position="1267"/>
    </location>
</feature>
<feature type="transmembrane region" description="Helical" evidence="14">
    <location>
        <begin position="979"/>
        <end position="1001"/>
    </location>
</feature>
<feature type="compositionally biased region" description="Acidic residues" evidence="13">
    <location>
        <begin position="1552"/>
        <end position="1565"/>
    </location>
</feature>
<protein>
    <recommendedName>
        <fullName evidence="11">ABC-type glutathione-S-conjugate transporter</fullName>
        <ecNumber evidence="11">7.6.2.3</ecNumber>
    </recommendedName>
</protein>
<keyword evidence="18" id="KW-1185">Reference proteome</keyword>
<dbReference type="PROSITE" id="PS50929">
    <property type="entry name" value="ABC_TM1F"/>
    <property type="match status" value="2"/>
</dbReference>
<dbReference type="GO" id="GO:0015431">
    <property type="term" value="F:ABC-type glutathione S-conjugate transporter activity"/>
    <property type="evidence" value="ECO:0007669"/>
    <property type="project" value="UniProtKB-EC"/>
</dbReference>
<keyword evidence="3" id="KW-0813">Transport</keyword>
<feature type="region of interest" description="Disordered" evidence="13">
    <location>
        <begin position="883"/>
        <end position="902"/>
    </location>
</feature>
<evidence type="ECO:0000256" key="7">
    <source>
        <dbReference type="ARBA" id="ARBA00022741"/>
    </source>
</evidence>
<feature type="transmembrane region" description="Helical" evidence="14">
    <location>
        <begin position="1025"/>
        <end position="1051"/>
    </location>
</feature>
<keyword evidence="6" id="KW-0677">Repeat</keyword>
<dbReference type="CDD" id="cd03244">
    <property type="entry name" value="ABCC_MRP_domain2"/>
    <property type="match status" value="1"/>
</dbReference>
<evidence type="ECO:0000256" key="9">
    <source>
        <dbReference type="ARBA" id="ARBA00022989"/>
    </source>
</evidence>
<feature type="compositionally biased region" description="Polar residues" evidence="13">
    <location>
        <begin position="922"/>
        <end position="943"/>
    </location>
</feature>
<dbReference type="GO" id="GO:0005524">
    <property type="term" value="F:ATP binding"/>
    <property type="evidence" value="ECO:0007669"/>
    <property type="project" value="UniProtKB-KW"/>
</dbReference>
<feature type="transmembrane region" description="Helical" evidence="14">
    <location>
        <begin position="331"/>
        <end position="352"/>
    </location>
</feature>
<evidence type="ECO:0000259" key="16">
    <source>
        <dbReference type="PROSITE" id="PS50929"/>
    </source>
</evidence>
<comment type="subcellular location">
    <subcellularLocation>
        <location evidence="1">Vacuole membrane</location>
        <topology evidence="1">Multi-pass membrane protein</topology>
    </subcellularLocation>
</comment>
<sequence length="1638" mass="183685">MSAFCLSPFWDDRKTWSTDDPDFTYCFEKTVLIWIPAVFLWFVAPFKLCFICRKSDQKSPAGQRLFWTKVTLTIVLAAITCAELGYSSNELINLRSGSLNLTTMNPHEHVIQYADIAAAAVRLLTYALFVGYLYFGDLKGKRSSGTLFVYWILASITEGIRFRSAIKDIVSHEGLSVPVDRFRFFLEVLQFILIIAQLSLSVISTGRKIEPTSSKTPSPEEHAPFLSQVLFWWFNSLVYLGWKRSLRTQDIWDLNTGEKSRTISKAFFKRWDKRKQDLALGHVLFRAFWPELVYSALLKLLFNVMLFSTPAILGLLMKFVKNRSQEVWKGYLFAALLLVASVVQTSAMGHYFHQCNKLGIRLRTAVMCGVYRKVIRVAAFADANEKLESPTNLISVDAQRLMDLSSYVNQIWEIPLQIGVAMYFLWTTLGPSSLAGLGVMILSMPVEALIAFYSKKMQVRQMQAKDARIRLTGEVFRTIKLLKLYAWDEAYEKRILVHRDAELESLRTIAFLTAFSTFYSMVSPFIIALATFATFVLSDSQNVLDSSKAFVALAYFNILKSPMNMLPPTIMAIVQAVVSKTRLVAALVSHEPKTYVEGNNWQDLGKNLRDYRPAVAISHGKFSWSKSGTSCLKNITMTVPSGKLIGIVGTAGSGKSALCRAILGLMDHRGGTVKTGGSIAYMPQQSWLQNRTFKENVLFGRPFHRMSYQTTLEECALIDDLSSMPAGEDTQLSDDGANLSGGQKQRICLARTVYGYADIFVMDDPLSALDAKVGKHIFEKVLGPNSILKEKTRIVVVNGYQFLPHFDQLIVLDDGEITEVGTFPQLLSQGGPFSELLHNHLRQEIEDLHTSELEDSEAAHRHTVFKEIVQKLPHVMRASLRQHRKSIVSQREKRRRSSAVSKIGSLDELQHKRLRELNGRLLSTSESSGTRNSRRASTITSTVGVHGGRTPANGEATDGNRAFNWRIYWSFMRSFTIKLTVIIFLTSTVSTAFSVASNIWLSKWAEDNLTMPDGSLNVGQRDFRLGIYAALGGLQGVFFFISMISLAYGLILSSKVLHSKLLHHLIRAPTYFFDITPLGRITNRFSKDVDAVDVNVPQSIRQCLNAIFNIFATLTVLIYAYPLFTAFMVPIAIVYILLLYFYISTSRQLKQLESVSRSPIFSHFQETLSGAALINIFGQHQRFTNEFERCLDNNNQIAYFSLVAQRWLSLRLELIGNIIAFTAALLAVYGRDHWNVLPGTVGLTITYSVQVTQVLSWFVQKLSDLEMSFISVERIKEYTKCPQEAKRIIPEELPPADWPSNGSIKFVDYTIRYRPDLDFALKGLTCEIKAREKIGIVGRTGAGKSSLSLGIFRIVEAAEGSIIIDNVDIAKLGLEDLRSRITIIPQEPFLLSGTLRENLDPTNVSTDDAIWEALDAAHLRRYVLNLKDGLLHLVEEGGRNFSAGQRQMLCLARAIIRKPRILIMDEATASLDAETDELLQKSIRTEFVDCTVLIIAHRLQSVMDCNRVMVLDKGQIKEFDSPQALLSNKDSVFYSLAEDANMLDHHELPSGDSEDSLESPADGEESPPTASEVSTTVCPNSAITNSSVMNADRPSHPGTEREVCAPIHKITSASTSPSLSSEDDISPGFVEPFHREKN</sequence>
<dbReference type="FunFam" id="1.20.1560.10:FF:000020">
    <property type="entry name" value="ABC metal ion transporter"/>
    <property type="match status" value="1"/>
</dbReference>
<feature type="domain" description="ABC transporter" evidence="15">
    <location>
        <begin position="617"/>
        <end position="839"/>
    </location>
</feature>